<evidence type="ECO:0000256" key="1">
    <source>
        <dbReference type="SAM" id="MobiDB-lite"/>
    </source>
</evidence>
<organism evidence="3 4">
    <name type="scientific">Arachnia propionica</name>
    <dbReference type="NCBI Taxonomy" id="1750"/>
    <lineage>
        <taxon>Bacteria</taxon>
        <taxon>Bacillati</taxon>
        <taxon>Actinomycetota</taxon>
        <taxon>Actinomycetes</taxon>
        <taxon>Propionibacteriales</taxon>
        <taxon>Propionibacteriaceae</taxon>
        <taxon>Arachnia</taxon>
    </lineage>
</organism>
<accession>A0A3P1WPC1</accession>
<gene>
    <name evidence="3" type="ORF">EII35_14560</name>
</gene>
<reference evidence="3 4" key="1">
    <citation type="submission" date="2018-11" db="EMBL/GenBank/DDBJ databases">
        <title>Genomes From Bacteria Associated with the Canine Oral Cavity: a Test Case for Automated Genome-Based Taxonomic Assignment.</title>
        <authorList>
            <person name="Coil D.A."/>
            <person name="Jospin G."/>
            <person name="Darling A.E."/>
            <person name="Wallis C."/>
            <person name="Davis I.J."/>
            <person name="Harris S."/>
            <person name="Eisen J.A."/>
            <person name="Holcombe L.J."/>
            <person name="O'Flynn C."/>
        </authorList>
    </citation>
    <scope>NUCLEOTIDE SEQUENCE [LARGE SCALE GENOMIC DNA]</scope>
    <source>
        <strain evidence="3 4">OH2822_COT-296</strain>
    </source>
</reference>
<proteinExistence type="predicted"/>
<feature type="domain" description="Helix-turn-helix" evidence="2">
    <location>
        <begin position="22"/>
        <end position="70"/>
    </location>
</feature>
<feature type="compositionally biased region" description="Basic and acidic residues" evidence="1">
    <location>
        <begin position="76"/>
        <end position="95"/>
    </location>
</feature>
<sequence length="95" mass="10888">MSSGRERVSNHLNQFFEALPPLLEAQDVAELLGMSRKAVYDLLKAGTIPAYKLGGSWIILRDELRDTIEAGSNQRRRPDDNRTIHWERQRKAEPS</sequence>
<dbReference type="OrthoDB" id="1853825at2"/>
<evidence type="ECO:0000259" key="2">
    <source>
        <dbReference type="Pfam" id="PF12728"/>
    </source>
</evidence>
<dbReference type="InterPro" id="IPR010093">
    <property type="entry name" value="SinI_DNA-bd"/>
</dbReference>
<keyword evidence="3" id="KW-0238">DNA-binding</keyword>
<dbReference type="AlphaFoldDB" id="A0A3P1WPC1"/>
<feature type="region of interest" description="Disordered" evidence="1">
    <location>
        <begin position="70"/>
        <end position="95"/>
    </location>
</feature>
<dbReference type="Proteomes" id="UP000280935">
    <property type="component" value="Unassembled WGS sequence"/>
</dbReference>
<protein>
    <submittedName>
        <fullName evidence="3">DNA-binding protein</fullName>
    </submittedName>
</protein>
<evidence type="ECO:0000313" key="3">
    <source>
        <dbReference type="EMBL" id="RRD47667.1"/>
    </source>
</evidence>
<comment type="caution">
    <text evidence="3">The sequence shown here is derived from an EMBL/GenBank/DDBJ whole genome shotgun (WGS) entry which is preliminary data.</text>
</comment>
<dbReference type="EMBL" id="RQYT01000058">
    <property type="protein sequence ID" value="RRD47667.1"/>
    <property type="molecule type" value="Genomic_DNA"/>
</dbReference>
<name>A0A3P1WPC1_9ACTN</name>
<dbReference type="NCBIfam" id="TIGR01764">
    <property type="entry name" value="excise"/>
    <property type="match status" value="1"/>
</dbReference>
<dbReference type="InterPro" id="IPR041657">
    <property type="entry name" value="HTH_17"/>
</dbReference>
<dbReference type="Pfam" id="PF12728">
    <property type="entry name" value="HTH_17"/>
    <property type="match status" value="1"/>
</dbReference>
<dbReference type="GO" id="GO:0003677">
    <property type="term" value="F:DNA binding"/>
    <property type="evidence" value="ECO:0007669"/>
    <property type="project" value="UniProtKB-KW"/>
</dbReference>
<evidence type="ECO:0000313" key="4">
    <source>
        <dbReference type="Proteomes" id="UP000280935"/>
    </source>
</evidence>